<name>A0A7W5UZ38_9ACTN</name>
<dbReference type="AlphaFoldDB" id="A0A7W5UZ38"/>
<sequence>MTVEPERDLSQVIARAAERAPRAPADYSTQILARSRRRKVRTQALLTAAAVVLVAGGGSVAVRATLSGEPPVAATPTPEATPSLTMPMPAPVAQVWPQAVDTIAMKLPNGRKGRPLTLIDDRTLLLETWQSFEKADALYAYDLKTDQPRKITDIRTPKGVFASNYAVGGGWIVWQTIDKMRTNFWSAPLSGGQPAAVETDTPIKGRGDGLVVTGDKIAFSLHEGGVFTLPLEGGAVTPVEGAERHHILNWPWVGTPGQYTPDNEPSFEEILDAETGQISKALVRPGEEDVRCGVTTCTGRRSDGSFFHRLRDGSGEQELPERTLGLAFDRFVTVHLHPRRGQVLLDLTTGRSGDLGLRPDAKGQVSSIQPGIDPYDRLVAYELEGRYVIIDLARIR</sequence>
<accession>A0A7W5UZ38</accession>
<keyword evidence="1" id="KW-0472">Membrane</keyword>
<keyword evidence="1" id="KW-1133">Transmembrane helix</keyword>
<protein>
    <submittedName>
        <fullName evidence="2">Uncharacterized protein</fullName>
    </submittedName>
</protein>
<organism evidence="2 3">
    <name type="scientific">Nonomuraea dietziae</name>
    <dbReference type="NCBI Taxonomy" id="65515"/>
    <lineage>
        <taxon>Bacteria</taxon>
        <taxon>Bacillati</taxon>
        <taxon>Actinomycetota</taxon>
        <taxon>Actinomycetes</taxon>
        <taxon>Streptosporangiales</taxon>
        <taxon>Streptosporangiaceae</taxon>
        <taxon>Nonomuraea</taxon>
    </lineage>
</organism>
<dbReference type="RefSeq" id="WP_183642839.1">
    <property type="nucleotide sequence ID" value="NZ_BAAAXX010000016.1"/>
</dbReference>
<keyword evidence="1" id="KW-0812">Transmembrane</keyword>
<dbReference type="Proteomes" id="UP000579945">
    <property type="component" value="Unassembled WGS sequence"/>
</dbReference>
<dbReference type="GeneID" id="95387122"/>
<keyword evidence="3" id="KW-1185">Reference proteome</keyword>
<evidence type="ECO:0000256" key="1">
    <source>
        <dbReference type="SAM" id="Phobius"/>
    </source>
</evidence>
<dbReference type="SUPFAM" id="SSF69304">
    <property type="entry name" value="Tricorn protease N-terminal domain"/>
    <property type="match status" value="1"/>
</dbReference>
<comment type="caution">
    <text evidence="2">The sequence shown here is derived from an EMBL/GenBank/DDBJ whole genome shotgun (WGS) entry which is preliminary data.</text>
</comment>
<evidence type="ECO:0000313" key="2">
    <source>
        <dbReference type="EMBL" id="MBB3724631.1"/>
    </source>
</evidence>
<gene>
    <name evidence="2" type="ORF">FHR33_000491</name>
</gene>
<evidence type="ECO:0000313" key="3">
    <source>
        <dbReference type="Proteomes" id="UP000579945"/>
    </source>
</evidence>
<dbReference type="EMBL" id="JACIBV010000001">
    <property type="protein sequence ID" value="MBB3724631.1"/>
    <property type="molecule type" value="Genomic_DNA"/>
</dbReference>
<feature type="transmembrane region" description="Helical" evidence="1">
    <location>
        <begin position="44"/>
        <end position="66"/>
    </location>
</feature>
<reference evidence="2 3" key="1">
    <citation type="submission" date="2020-08" db="EMBL/GenBank/DDBJ databases">
        <title>Sequencing the genomes of 1000 actinobacteria strains.</title>
        <authorList>
            <person name="Klenk H.-P."/>
        </authorList>
    </citation>
    <scope>NUCLEOTIDE SEQUENCE [LARGE SCALE GENOMIC DNA]</scope>
    <source>
        <strain evidence="2 3">DSM 44320</strain>
    </source>
</reference>
<proteinExistence type="predicted"/>